<dbReference type="PANTHER" id="PTHR23427">
    <property type="entry name" value="SURFEIT LOCUS PROTEIN"/>
    <property type="match status" value="1"/>
</dbReference>
<keyword evidence="8" id="KW-1185">Reference proteome</keyword>
<dbReference type="EMBL" id="JBEHHI010000003">
    <property type="protein sequence ID" value="MEX5729614.1"/>
    <property type="molecule type" value="Genomic_DNA"/>
</dbReference>
<evidence type="ECO:0000313" key="7">
    <source>
        <dbReference type="EMBL" id="MEX5729614.1"/>
    </source>
</evidence>
<protein>
    <recommendedName>
        <fullName evidence="6">SURF1-like protein</fullName>
    </recommendedName>
</protein>
<evidence type="ECO:0000256" key="4">
    <source>
        <dbReference type="ARBA" id="ARBA00022989"/>
    </source>
</evidence>
<dbReference type="InterPro" id="IPR002994">
    <property type="entry name" value="Surf1/Shy1"/>
</dbReference>
<sequence>MIRRLIAPLLFGFAGAAILIWLGVWQLHRLEWKEGVLAEIDARIGAAPVALPAAPSEAADKYLPVVAQGRLTGEEVFVLTSVKLRGPGHRLIAVFETGGRRVLADLGFRRMDEGEAPLPRGSARIVGNLHWPDEVDGFTPPPEGDLFFARDVAAMAAALSTEPVLIVAREVTPPVAGVSPMPVDSSGIPNDHREYAITWFSLAALWLGMTALLVWRIRRRTA</sequence>
<dbReference type="PANTHER" id="PTHR23427:SF2">
    <property type="entry name" value="SURFEIT LOCUS PROTEIN 1"/>
    <property type="match status" value="1"/>
</dbReference>
<evidence type="ECO:0000256" key="5">
    <source>
        <dbReference type="ARBA" id="ARBA00023136"/>
    </source>
</evidence>
<keyword evidence="4 6" id="KW-1133">Transmembrane helix</keyword>
<comment type="similarity">
    <text evidence="2 6">Belongs to the SURF1 family.</text>
</comment>
<dbReference type="InterPro" id="IPR045214">
    <property type="entry name" value="Surf1/Surf4"/>
</dbReference>
<keyword evidence="5 6" id="KW-0472">Membrane</keyword>
<name>A0ABV3XWB2_9RHOB</name>
<accession>A0ABV3XWB2</accession>
<organism evidence="7 8">
    <name type="scientific">Rhodovulum iodosum</name>
    <dbReference type="NCBI Taxonomy" id="68291"/>
    <lineage>
        <taxon>Bacteria</taxon>
        <taxon>Pseudomonadati</taxon>
        <taxon>Pseudomonadota</taxon>
        <taxon>Alphaproteobacteria</taxon>
        <taxon>Rhodobacterales</taxon>
        <taxon>Paracoccaceae</taxon>
        <taxon>Rhodovulum</taxon>
    </lineage>
</organism>
<proteinExistence type="inferred from homology"/>
<feature type="transmembrane region" description="Helical" evidence="6">
    <location>
        <begin position="7"/>
        <end position="27"/>
    </location>
</feature>
<reference evidence="7 8" key="1">
    <citation type="submission" date="2024-06" db="EMBL/GenBank/DDBJ databases">
        <title>Genome of Rhodovulum iodosum, a marine photoferrotroph.</title>
        <authorList>
            <person name="Bianchini G."/>
            <person name="Nikeleit V."/>
            <person name="Kappler A."/>
            <person name="Bryce C."/>
            <person name="Sanchez-Baracaldo P."/>
        </authorList>
    </citation>
    <scope>NUCLEOTIDE SEQUENCE [LARGE SCALE GENOMIC DNA]</scope>
    <source>
        <strain evidence="7 8">UT/N1</strain>
    </source>
</reference>
<dbReference type="Proteomes" id="UP001560019">
    <property type="component" value="Unassembled WGS sequence"/>
</dbReference>
<dbReference type="PROSITE" id="PS50895">
    <property type="entry name" value="SURF1"/>
    <property type="match status" value="1"/>
</dbReference>
<comment type="caution">
    <text evidence="7">The sequence shown here is derived from an EMBL/GenBank/DDBJ whole genome shotgun (WGS) entry which is preliminary data.</text>
</comment>
<keyword evidence="3 6" id="KW-0812">Transmembrane</keyword>
<evidence type="ECO:0000256" key="1">
    <source>
        <dbReference type="ARBA" id="ARBA00004370"/>
    </source>
</evidence>
<evidence type="ECO:0000313" key="8">
    <source>
        <dbReference type="Proteomes" id="UP001560019"/>
    </source>
</evidence>
<evidence type="ECO:0000256" key="2">
    <source>
        <dbReference type="ARBA" id="ARBA00007165"/>
    </source>
</evidence>
<dbReference type="CDD" id="cd06662">
    <property type="entry name" value="SURF1"/>
    <property type="match status" value="1"/>
</dbReference>
<evidence type="ECO:0000256" key="6">
    <source>
        <dbReference type="RuleBase" id="RU363076"/>
    </source>
</evidence>
<evidence type="ECO:0000256" key="3">
    <source>
        <dbReference type="ARBA" id="ARBA00022692"/>
    </source>
</evidence>
<dbReference type="Pfam" id="PF02104">
    <property type="entry name" value="SURF1"/>
    <property type="match status" value="1"/>
</dbReference>
<feature type="transmembrane region" description="Helical" evidence="6">
    <location>
        <begin position="196"/>
        <end position="215"/>
    </location>
</feature>
<comment type="subcellular location">
    <subcellularLocation>
        <location evidence="6">Cell membrane</location>
        <topology evidence="6">Multi-pass membrane protein</topology>
    </subcellularLocation>
    <subcellularLocation>
        <location evidence="1">Membrane</location>
    </subcellularLocation>
</comment>
<dbReference type="RefSeq" id="WP_125403731.1">
    <property type="nucleotide sequence ID" value="NZ_JBEHHI010000003.1"/>
</dbReference>
<keyword evidence="6" id="KW-1003">Cell membrane</keyword>
<gene>
    <name evidence="7" type="ORF">Ga0609869_002967</name>
</gene>